<dbReference type="EMBL" id="JARBJD010000018">
    <property type="protein sequence ID" value="KAK2961116.1"/>
    <property type="molecule type" value="Genomic_DNA"/>
</dbReference>
<gene>
    <name evidence="1" type="ORF">BLNAU_3884</name>
</gene>
<comment type="caution">
    <text evidence="1">The sequence shown here is derived from an EMBL/GenBank/DDBJ whole genome shotgun (WGS) entry which is preliminary data.</text>
</comment>
<keyword evidence="2" id="KW-1185">Reference proteome</keyword>
<evidence type="ECO:0000313" key="2">
    <source>
        <dbReference type="Proteomes" id="UP001281761"/>
    </source>
</evidence>
<dbReference type="Proteomes" id="UP001281761">
    <property type="component" value="Unassembled WGS sequence"/>
</dbReference>
<reference evidence="1 2" key="1">
    <citation type="journal article" date="2022" name="bioRxiv">
        <title>Genomics of Preaxostyla Flagellates Illuminates Evolutionary Transitions and the Path Towards Mitochondrial Loss.</title>
        <authorList>
            <person name="Novak L.V.F."/>
            <person name="Treitli S.C."/>
            <person name="Pyrih J."/>
            <person name="Halakuc P."/>
            <person name="Pipaliya S.V."/>
            <person name="Vacek V."/>
            <person name="Brzon O."/>
            <person name="Soukal P."/>
            <person name="Eme L."/>
            <person name="Dacks J.B."/>
            <person name="Karnkowska A."/>
            <person name="Elias M."/>
            <person name="Hampl V."/>
        </authorList>
    </citation>
    <scope>NUCLEOTIDE SEQUENCE [LARGE SCALE GENOMIC DNA]</scope>
    <source>
        <strain evidence="1">NAU3</strain>
        <tissue evidence="1">Gut</tissue>
    </source>
</reference>
<evidence type="ECO:0000313" key="1">
    <source>
        <dbReference type="EMBL" id="KAK2961116.1"/>
    </source>
</evidence>
<proteinExistence type="predicted"/>
<accession>A0ABQ9YBT0</accession>
<organism evidence="1 2">
    <name type="scientific">Blattamonas nauphoetae</name>
    <dbReference type="NCBI Taxonomy" id="2049346"/>
    <lineage>
        <taxon>Eukaryota</taxon>
        <taxon>Metamonada</taxon>
        <taxon>Preaxostyla</taxon>
        <taxon>Oxymonadida</taxon>
        <taxon>Blattamonas</taxon>
    </lineage>
</organism>
<name>A0ABQ9YBT0_9EUKA</name>
<sequence>MGLLSRRERSRHPQSVEATLLDSVLSVFDGSSFTSTLTEAINPVYFLNHTTIAPKHRHSFFPMDLMFEWSLRNDPNAFFRQLPDPKLFTSSTFLNVPYHGLHSLLLRCPPFTLDQEALRHLFSILFVELSGPDSRQEVFNILFGCFPPPLLIDTFLSSQHLVRADKQIWVSFLTLFRNMCALTAPFDACLSLATVFKMLTPLESRLDQLELNLLRRVGEIVVALQWYNIPSDFDSPLLCHLPSLAGAQRGILQTLSSYSGIPSLVATLTVDSHRRSLNSMKSDIPSLRDRVACASLIVHSLSHDALPNSLITPPLAQFLVEKKTSLFPAHTSAVFEFCSRFITVSSDAVRMDLVKHGMLDGIVLAVSNSSFLDDYEKGTAMIGILLATIWKDHQKRKMREFDFSEPAFQTPRPTLSHWGSLLLSNISSLLEVLQCDDEDVIVDTLRELLKVASDFIISTFNKIGESSPPPAVLTTLARISLFPHLEIANNSLDALCHVAQGDTTTLTHLPSPIFPSSSPHQQCSGLSFLAALSKKLRIVFSEFQANLPTDLSHLPKYIQVTKDDPFIIRHSLLFCTKSFLVPILLLRTNPPIEVDSEIIVELILFVKEALPTILTNISTIDNLMTSLPSDSSPTTPLVSGDGNQIADSLKMLREACLSFLGESWNRKGCNKQYKYKAYT</sequence>
<protein>
    <submittedName>
        <fullName evidence="1">Uncharacterized protein</fullName>
    </submittedName>
</protein>